<evidence type="ECO:0000313" key="2">
    <source>
        <dbReference type="EMBL" id="KUK17495.1"/>
    </source>
</evidence>
<dbReference type="Pfam" id="PF02579">
    <property type="entry name" value="Nitro_FeMo-Co"/>
    <property type="match status" value="1"/>
</dbReference>
<dbReference type="InterPro" id="IPR003731">
    <property type="entry name" value="Di-Nase_FeMo-co_biosynth"/>
</dbReference>
<organism evidence="2 3">
    <name type="scientific">Thermococcus sibiricus</name>
    <dbReference type="NCBI Taxonomy" id="172049"/>
    <lineage>
        <taxon>Archaea</taxon>
        <taxon>Methanobacteriati</taxon>
        <taxon>Methanobacteriota</taxon>
        <taxon>Thermococci</taxon>
        <taxon>Thermococcales</taxon>
        <taxon>Thermococcaceae</taxon>
        <taxon>Thermococcus</taxon>
    </lineage>
</organism>
<comment type="caution">
    <text evidence="2">The sequence shown here is derived from an EMBL/GenBank/DDBJ whole genome shotgun (WGS) entry which is preliminary data.</text>
</comment>
<dbReference type="PANTHER" id="PTHR33937">
    <property type="entry name" value="IRON-MOLYBDENUM PROTEIN-RELATED-RELATED"/>
    <property type="match status" value="1"/>
</dbReference>
<dbReference type="PANTHER" id="PTHR33937:SF2">
    <property type="entry name" value="DINITROGENASE IRON-MOLYBDENUM COFACTOR BIOSYNTHESIS DOMAIN-CONTAINING PROTEIN"/>
    <property type="match status" value="1"/>
</dbReference>
<dbReference type="EMBL" id="LGFD01000021">
    <property type="protein sequence ID" value="KUK17495.1"/>
    <property type="molecule type" value="Genomic_DNA"/>
</dbReference>
<dbReference type="AlphaFoldDB" id="A0A101ELE8"/>
<name>A0A101ELE8_9EURY</name>
<accession>A0A101ELE8</accession>
<dbReference type="Gene3D" id="3.30.420.130">
    <property type="entry name" value="Dinitrogenase iron-molybdenum cofactor biosynthesis domain"/>
    <property type="match status" value="1"/>
</dbReference>
<feature type="domain" description="Dinitrogenase iron-molybdenum cofactor biosynthesis" evidence="1">
    <location>
        <begin position="16"/>
        <end position="109"/>
    </location>
</feature>
<sequence length="112" mass="12040">MEMPKVAVPTSKGGLDDRVHESLVRAETFTVVELDGGNIKEVQVIENPYRGEPHGAGPKVALFLVNLGVDVLLTPMECPKGKPILEAGGVRIVKVKAGKRVEEALRSLRSSL</sequence>
<dbReference type="Proteomes" id="UP000053911">
    <property type="component" value="Unassembled WGS sequence"/>
</dbReference>
<protein>
    <submittedName>
        <fullName evidence="2">Iron-molybdenum cofactor-binding protein</fullName>
    </submittedName>
</protein>
<dbReference type="CDD" id="cd00851">
    <property type="entry name" value="MTH1175"/>
    <property type="match status" value="1"/>
</dbReference>
<gene>
    <name evidence="2" type="ORF">XD54_1176</name>
</gene>
<evidence type="ECO:0000259" key="1">
    <source>
        <dbReference type="Pfam" id="PF02579"/>
    </source>
</evidence>
<reference evidence="3" key="1">
    <citation type="journal article" date="2015" name="MBio">
        <title>Genome-Resolved Metagenomic Analysis Reveals Roles for Candidate Phyla and Other Microbial Community Members in Biogeochemical Transformations in Oil Reservoirs.</title>
        <authorList>
            <person name="Hu P."/>
            <person name="Tom L."/>
            <person name="Singh A."/>
            <person name="Thomas B.C."/>
            <person name="Baker B.J."/>
            <person name="Piceno Y.M."/>
            <person name="Andersen G.L."/>
            <person name="Banfield J.F."/>
        </authorList>
    </citation>
    <scope>NUCLEOTIDE SEQUENCE [LARGE SCALE GENOMIC DNA]</scope>
</reference>
<dbReference type="SUPFAM" id="SSF53146">
    <property type="entry name" value="Nitrogenase accessory factor-like"/>
    <property type="match status" value="1"/>
</dbReference>
<dbReference type="PATRIC" id="fig|172049.5.peg.2154"/>
<proteinExistence type="predicted"/>
<dbReference type="InterPro" id="IPR036105">
    <property type="entry name" value="DiNase_FeMo-co_biosyn_sf"/>
</dbReference>
<evidence type="ECO:0000313" key="3">
    <source>
        <dbReference type="Proteomes" id="UP000053911"/>
    </source>
</evidence>
<dbReference type="InterPro" id="IPR051840">
    <property type="entry name" value="NifX/NifY_domain"/>
</dbReference>
<dbReference type="InterPro" id="IPR033913">
    <property type="entry name" value="MTH1175_dom"/>
</dbReference>